<proteinExistence type="predicted"/>
<dbReference type="PRINTS" id="PR00947">
    <property type="entry name" value="CUTICLE"/>
</dbReference>
<dbReference type="PANTHER" id="PTHR10380">
    <property type="entry name" value="CUTICLE PROTEIN"/>
    <property type="match status" value="1"/>
</dbReference>
<evidence type="ECO:0000256" key="1">
    <source>
        <dbReference type="ARBA" id="ARBA00022460"/>
    </source>
</evidence>
<dbReference type="PROSITE" id="PS51155">
    <property type="entry name" value="CHIT_BIND_RR_2"/>
    <property type="match status" value="1"/>
</dbReference>
<organism evidence="3 4">
    <name type="scientific">Petrolisthes cinctipes</name>
    <name type="common">Flat porcelain crab</name>
    <dbReference type="NCBI Taxonomy" id="88211"/>
    <lineage>
        <taxon>Eukaryota</taxon>
        <taxon>Metazoa</taxon>
        <taxon>Ecdysozoa</taxon>
        <taxon>Arthropoda</taxon>
        <taxon>Crustacea</taxon>
        <taxon>Multicrustacea</taxon>
        <taxon>Malacostraca</taxon>
        <taxon>Eumalacostraca</taxon>
        <taxon>Eucarida</taxon>
        <taxon>Decapoda</taxon>
        <taxon>Pleocyemata</taxon>
        <taxon>Anomura</taxon>
        <taxon>Galatheoidea</taxon>
        <taxon>Porcellanidae</taxon>
        <taxon>Petrolisthes</taxon>
    </lineage>
</organism>
<dbReference type="Pfam" id="PF00379">
    <property type="entry name" value="Chitin_bind_4"/>
    <property type="match status" value="1"/>
</dbReference>
<comment type="caution">
    <text evidence="3">The sequence shown here is derived from an EMBL/GenBank/DDBJ whole genome shotgun (WGS) entry which is preliminary data.</text>
</comment>
<dbReference type="InterPro" id="IPR031311">
    <property type="entry name" value="CHIT_BIND_RR_consensus"/>
</dbReference>
<dbReference type="AlphaFoldDB" id="A0AAE1BWF5"/>
<evidence type="ECO:0000313" key="4">
    <source>
        <dbReference type="Proteomes" id="UP001286313"/>
    </source>
</evidence>
<dbReference type="GO" id="GO:0008010">
    <property type="term" value="F:structural constituent of chitin-based larval cuticle"/>
    <property type="evidence" value="ECO:0007669"/>
    <property type="project" value="TreeGrafter"/>
</dbReference>
<evidence type="ECO:0000313" key="3">
    <source>
        <dbReference type="EMBL" id="KAK3857462.1"/>
    </source>
</evidence>
<dbReference type="InterPro" id="IPR050468">
    <property type="entry name" value="Cuticle_Struct_Prot"/>
</dbReference>
<dbReference type="PANTHER" id="PTHR10380:SF173">
    <property type="entry name" value="CUTICULAR PROTEIN 47EF, ISOFORM C-RELATED"/>
    <property type="match status" value="1"/>
</dbReference>
<dbReference type="InterPro" id="IPR000618">
    <property type="entry name" value="Insect_cuticle"/>
</dbReference>
<dbReference type="GO" id="GO:0062129">
    <property type="term" value="C:chitin-based extracellular matrix"/>
    <property type="evidence" value="ECO:0007669"/>
    <property type="project" value="TreeGrafter"/>
</dbReference>
<evidence type="ECO:0000256" key="2">
    <source>
        <dbReference type="PROSITE-ProRule" id="PRU00497"/>
    </source>
</evidence>
<dbReference type="EMBL" id="JAWQEG010005600">
    <property type="protein sequence ID" value="KAK3857462.1"/>
    <property type="molecule type" value="Genomic_DNA"/>
</dbReference>
<keyword evidence="4" id="KW-1185">Reference proteome</keyword>
<keyword evidence="1 2" id="KW-0193">Cuticle</keyword>
<reference evidence="3" key="1">
    <citation type="submission" date="2023-10" db="EMBL/GenBank/DDBJ databases">
        <title>Genome assemblies of two species of porcelain crab, Petrolisthes cinctipes and Petrolisthes manimaculis (Anomura: Porcellanidae).</title>
        <authorList>
            <person name="Angst P."/>
        </authorList>
    </citation>
    <scope>NUCLEOTIDE SEQUENCE</scope>
    <source>
        <strain evidence="3">PB745_01</strain>
        <tissue evidence="3">Gill</tissue>
    </source>
</reference>
<protein>
    <submittedName>
        <fullName evidence="3">Uncharacterized protein</fullName>
    </submittedName>
</protein>
<accession>A0AAE1BWF5</accession>
<name>A0AAE1BWF5_PETCI</name>
<gene>
    <name evidence="3" type="ORF">Pcinc_036295</name>
</gene>
<dbReference type="PROSITE" id="PS00233">
    <property type="entry name" value="CHIT_BIND_RR_1"/>
    <property type="match status" value="1"/>
</dbReference>
<sequence length="173" mass="18588">MGKRTSANFCQQLSAHILSSLLGNYSVLEKVVAYKQKGQRSSQSESQSEVILLACLAAVAAAAPQLDQAPPVAIIRDDRVDNGDGNFNYAFEADNGIAMEVAGTPGAGGQVNMQGAYRLTFPDGTVAEIRFIANENGFQPESDILPTPHPLPLHAQEQIRFAQEQRALGITFE</sequence>
<dbReference type="Proteomes" id="UP001286313">
    <property type="component" value="Unassembled WGS sequence"/>
</dbReference>